<dbReference type="AlphaFoldDB" id="A4G5Q1"/>
<dbReference type="HOGENOM" id="CLU_127112_0_0_4"/>
<dbReference type="STRING" id="204773.HEAR1681"/>
<sequence>MTTINAYLNADHPSCDTPFSELEDHARAGNWRQTKETFLTLQQALEQHLGMEEELLFPAFEKITGNRNGPTGIMRMEHGLIRNILVRMAYALAQRDAADFLHHADTLLTTLQQHNLKEVNILRLMADCILLSKHVDIIDATTPRTAVSA</sequence>
<keyword evidence="3" id="KW-1185">Reference proteome</keyword>
<proteinExistence type="predicted"/>
<dbReference type="Pfam" id="PF01814">
    <property type="entry name" value="Hemerythrin"/>
    <property type="match status" value="1"/>
</dbReference>
<dbReference type="eggNOG" id="COG2846">
    <property type="taxonomic scope" value="Bacteria"/>
</dbReference>
<dbReference type="EMBL" id="CU207211">
    <property type="protein sequence ID" value="CAL61838.1"/>
    <property type="molecule type" value="Genomic_DNA"/>
</dbReference>
<evidence type="ECO:0000313" key="3">
    <source>
        <dbReference type="Proteomes" id="UP000006697"/>
    </source>
</evidence>
<gene>
    <name evidence="2" type="ordered locus">HEAR1681</name>
</gene>
<organism evidence="2 3">
    <name type="scientific">Herminiimonas arsenicoxydans</name>
    <dbReference type="NCBI Taxonomy" id="204773"/>
    <lineage>
        <taxon>Bacteria</taxon>
        <taxon>Pseudomonadati</taxon>
        <taxon>Pseudomonadota</taxon>
        <taxon>Betaproteobacteria</taxon>
        <taxon>Burkholderiales</taxon>
        <taxon>Oxalobacteraceae</taxon>
        <taxon>Herminiimonas</taxon>
    </lineage>
</organism>
<dbReference type="InterPro" id="IPR012312">
    <property type="entry name" value="Hemerythrin-like"/>
</dbReference>
<protein>
    <recommendedName>
        <fullName evidence="1">Hemerythrin-like domain-containing protein</fullName>
    </recommendedName>
</protein>
<evidence type="ECO:0000259" key="1">
    <source>
        <dbReference type="Pfam" id="PF01814"/>
    </source>
</evidence>
<dbReference type="Gene3D" id="1.20.120.520">
    <property type="entry name" value="nmb1532 protein domain like"/>
    <property type="match status" value="1"/>
</dbReference>
<dbReference type="KEGG" id="har:HEAR1681"/>
<name>A4G5Q1_HERAR</name>
<dbReference type="OrthoDB" id="9792554at2"/>
<dbReference type="Proteomes" id="UP000006697">
    <property type="component" value="Chromosome"/>
</dbReference>
<reference evidence="2 3" key="1">
    <citation type="journal article" date="2007" name="PLoS Genet.">
        <title>A tale of two oxidation states: bacterial colonization of arsenic-rich environments.</title>
        <authorList>
            <person name="Muller D."/>
            <person name="Medigue C."/>
            <person name="Koechler S."/>
            <person name="Barbe V."/>
            <person name="Barakat M."/>
            <person name="Talla E."/>
            <person name="Bonnefoy V."/>
            <person name="Krin E."/>
            <person name="Arsene-Ploetze F."/>
            <person name="Carapito C."/>
            <person name="Chandler M."/>
            <person name="Cournoyer B."/>
            <person name="Cruveiller S."/>
            <person name="Dossat C."/>
            <person name="Duval S."/>
            <person name="Heymann M."/>
            <person name="Leize E."/>
            <person name="Lieutaud A."/>
            <person name="Lievremont D."/>
            <person name="Makita Y."/>
            <person name="Mangenot S."/>
            <person name="Nitschke W."/>
            <person name="Ortet P."/>
            <person name="Perdrial N."/>
            <person name="Schoepp B."/>
            <person name="Siguier N."/>
            <person name="Simeonova D.D."/>
            <person name="Rouy Z."/>
            <person name="Segurens B."/>
            <person name="Turlin E."/>
            <person name="Vallenet D."/>
            <person name="Van Dorsselaer A."/>
            <person name="Weiss S."/>
            <person name="Weissenbach J."/>
            <person name="Lett M.C."/>
            <person name="Danchin A."/>
            <person name="Bertin P.N."/>
        </authorList>
    </citation>
    <scope>NUCLEOTIDE SEQUENCE [LARGE SCALE GENOMIC DNA]</scope>
    <source>
        <strain evidence="3">ULPAs1</strain>
    </source>
</reference>
<evidence type="ECO:0000313" key="2">
    <source>
        <dbReference type="EMBL" id="CAL61838.1"/>
    </source>
</evidence>
<accession>A4G5Q1</accession>
<feature type="domain" description="Hemerythrin-like" evidence="1">
    <location>
        <begin position="5"/>
        <end position="122"/>
    </location>
</feature>